<name>A0ABN8Q019_9CNID</name>
<feature type="region of interest" description="Disordered" evidence="1">
    <location>
        <begin position="232"/>
        <end position="251"/>
    </location>
</feature>
<gene>
    <name evidence="2" type="ORF">PLOB_00049948</name>
</gene>
<dbReference type="EMBL" id="CALNXK010000098">
    <property type="protein sequence ID" value="CAH3154293.1"/>
    <property type="molecule type" value="Genomic_DNA"/>
</dbReference>
<feature type="region of interest" description="Disordered" evidence="1">
    <location>
        <begin position="37"/>
        <end position="56"/>
    </location>
</feature>
<protein>
    <recommendedName>
        <fullName evidence="4">Gag protein</fullName>
    </recommendedName>
</protein>
<dbReference type="Proteomes" id="UP001159405">
    <property type="component" value="Unassembled WGS sequence"/>
</dbReference>
<accession>A0ABN8Q019</accession>
<feature type="compositionally biased region" description="Pro residues" evidence="1">
    <location>
        <begin position="235"/>
        <end position="244"/>
    </location>
</feature>
<reference evidence="2 3" key="1">
    <citation type="submission" date="2022-05" db="EMBL/GenBank/DDBJ databases">
        <authorList>
            <consortium name="Genoscope - CEA"/>
            <person name="William W."/>
        </authorList>
    </citation>
    <scope>NUCLEOTIDE SEQUENCE [LARGE SCALE GENOMIC DNA]</scope>
</reference>
<evidence type="ECO:0000313" key="2">
    <source>
        <dbReference type="EMBL" id="CAH3154293.1"/>
    </source>
</evidence>
<comment type="caution">
    <text evidence="2">The sequence shown here is derived from an EMBL/GenBank/DDBJ whole genome shotgun (WGS) entry which is preliminary data.</text>
</comment>
<feature type="region of interest" description="Disordered" evidence="1">
    <location>
        <begin position="1"/>
        <end position="23"/>
    </location>
</feature>
<sequence>MAHADPAGARKRTTRKTKSTRDEDAFLYDLSLPTVPLSSALDPKLPPDPVENHKLGTPLGAAQALTPQQLRTGDPASLDYLTERISFVQAEREKLALELELLRLKREQPSSATPPSDKGSIAPTFTTRKKRAVDWPQDFTPGTSTNLDYNKLELAEFVARYLAMIKTHDPAATKLMLCHLELLMIKGISYTWSSVCSFQAHIVRQVELYRLEWSNTSEIRDHANTFFKHSDLHQAPPPRAPPTPALTSCGKQDAGQDNRGCNPWNYTGSCTCEKEKEIYSTQHKCRVCQQDHPMLHCPKRRDPIPATF</sequence>
<evidence type="ECO:0000256" key="1">
    <source>
        <dbReference type="SAM" id="MobiDB-lite"/>
    </source>
</evidence>
<proteinExistence type="predicted"/>
<organism evidence="2 3">
    <name type="scientific">Porites lobata</name>
    <dbReference type="NCBI Taxonomy" id="104759"/>
    <lineage>
        <taxon>Eukaryota</taxon>
        <taxon>Metazoa</taxon>
        <taxon>Cnidaria</taxon>
        <taxon>Anthozoa</taxon>
        <taxon>Hexacorallia</taxon>
        <taxon>Scleractinia</taxon>
        <taxon>Fungiina</taxon>
        <taxon>Poritidae</taxon>
        <taxon>Porites</taxon>
    </lineage>
</organism>
<evidence type="ECO:0000313" key="3">
    <source>
        <dbReference type="Proteomes" id="UP001159405"/>
    </source>
</evidence>
<evidence type="ECO:0008006" key="4">
    <source>
        <dbReference type="Google" id="ProtNLM"/>
    </source>
</evidence>
<keyword evidence="3" id="KW-1185">Reference proteome</keyword>
<feature type="compositionally biased region" description="Basic residues" evidence="1">
    <location>
        <begin position="9"/>
        <end position="18"/>
    </location>
</feature>